<dbReference type="RefSeq" id="WP_188516821.1">
    <property type="nucleotide sequence ID" value="NZ_BMES01000001.1"/>
</dbReference>
<name>A0A917MGA9_9HYPH</name>
<accession>A0A917MGA9</accession>
<dbReference type="Proteomes" id="UP000603912">
    <property type="component" value="Unassembled WGS sequence"/>
</dbReference>
<proteinExistence type="predicted"/>
<gene>
    <name evidence="1" type="ORF">GCM10007036_12630</name>
</gene>
<evidence type="ECO:0000313" key="1">
    <source>
        <dbReference type="EMBL" id="GGH13776.1"/>
    </source>
</evidence>
<evidence type="ECO:0000313" key="2">
    <source>
        <dbReference type="Proteomes" id="UP000603912"/>
    </source>
</evidence>
<reference evidence="1" key="2">
    <citation type="submission" date="2020-09" db="EMBL/GenBank/DDBJ databases">
        <authorList>
            <person name="Sun Q."/>
            <person name="Zhou Y."/>
        </authorList>
    </citation>
    <scope>NUCLEOTIDE SEQUENCE</scope>
    <source>
        <strain evidence="1">CGMCC 1.12214</strain>
    </source>
</reference>
<keyword evidence="2" id="KW-1185">Reference proteome</keyword>
<dbReference type="EMBL" id="BMES01000001">
    <property type="protein sequence ID" value="GGH13776.1"/>
    <property type="molecule type" value="Genomic_DNA"/>
</dbReference>
<sequence>MIAAFVLAGFVSGCSETGDLGRPKPTLWGDAISPLSGKAFAAMRGEAVSLALLTDDEQELRARAYRFLMPARERWFFDRTLAELAADRIVRRDLLPASEEAYFQALMLDLDRSPRARYQRLREDVENDRELITVFAAVVCRVAEMDKVRLQALGAIPPEETFTRAMAFARVAENEMLARWVEESVDLRLRAYRFALERLVVTSPDKDAIRAERTLDAFEGYRGLTSRCIGPVRGTITVTSGANGARFLPRTERELPPK</sequence>
<reference evidence="1" key="1">
    <citation type="journal article" date="2014" name="Int. J. Syst. Evol. Microbiol.">
        <title>Complete genome sequence of Corynebacterium casei LMG S-19264T (=DSM 44701T), isolated from a smear-ripened cheese.</title>
        <authorList>
            <consortium name="US DOE Joint Genome Institute (JGI-PGF)"/>
            <person name="Walter F."/>
            <person name="Albersmeier A."/>
            <person name="Kalinowski J."/>
            <person name="Ruckert C."/>
        </authorList>
    </citation>
    <scope>NUCLEOTIDE SEQUENCE</scope>
    <source>
        <strain evidence="1">CGMCC 1.12214</strain>
    </source>
</reference>
<protein>
    <submittedName>
        <fullName evidence="1">Uncharacterized protein</fullName>
    </submittedName>
</protein>
<dbReference type="AlphaFoldDB" id="A0A917MGA9"/>
<organism evidence="1 2">
    <name type="scientific">Alsobacter metallidurans</name>
    <dbReference type="NCBI Taxonomy" id="340221"/>
    <lineage>
        <taxon>Bacteria</taxon>
        <taxon>Pseudomonadati</taxon>
        <taxon>Pseudomonadota</taxon>
        <taxon>Alphaproteobacteria</taxon>
        <taxon>Hyphomicrobiales</taxon>
        <taxon>Alsobacteraceae</taxon>
        <taxon>Alsobacter</taxon>
    </lineage>
</organism>
<comment type="caution">
    <text evidence="1">The sequence shown here is derived from an EMBL/GenBank/DDBJ whole genome shotgun (WGS) entry which is preliminary data.</text>
</comment>